<comment type="caution">
    <text evidence="1">The sequence shown here is derived from an EMBL/GenBank/DDBJ whole genome shotgun (WGS) entry which is preliminary data.</text>
</comment>
<dbReference type="EMBL" id="BAABJZ010000102">
    <property type="protein sequence ID" value="GAA4899742.1"/>
    <property type="molecule type" value="Genomic_DNA"/>
</dbReference>
<evidence type="ECO:0000313" key="2">
    <source>
        <dbReference type="Proteomes" id="UP001499988"/>
    </source>
</evidence>
<keyword evidence="2" id="KW-1185">Reference proteome</keyword>
<protein>
    <submittedName>
        <fullName evidence="1">Uncharacterized protein</fullName>
    </submittedName>
</protein>
<gene>
    <name evidence="1" type="ORF">GCM10023333_36790</name>
</gene>
<dbReference type="Proteomes" id="UP001499988">
    <property type="component" value="Unassembled WGS sequence"/>
</dbReference>
<proteinExistence type="predicted"/>
<name>A0ABP9FEU4_9GAMM</name>
<accession>A0ABP9FEU4</accession>
<organism evidence="1 2">
    <name type="scientific">Ferrimonas pelagia</name>
    <dbReference type="NCBI Taxonomy" id="1177826"/>
    <lineage>
        <taxon>Bacteria</taxon>
        <taxon>Pseudomonadati</taxon>
        <taxon>Pseudomonadota</taxon>
        <taxon>Gammaproteobacteria</taxon>
        <taxon>Alteromonadales</taxon>
        <taxon>Ferrimonadaceae</taxon>
        <taxon>Ferrimonas</taxon>
    </lineage>
</organism>
<sequence length="70" mass="8304">MRMDALAHRVAWLRQQLVVQKQDLAELERRVTQPNRALPLSVQPSDEQLQQARNEYWLLRQELLLLGGRE</sequence>
<evidence type="ECO:0000313" key="1">
    <source>
        <dbReference type="EMBL" id="GAA4899742.1"/>
    </source>
</evidence>
<reference evidence="2" key="1">
    <citation type="journal article" date="2019" name="Int. J. Syst. Evol. Microbiol.">
        <title>The Global Catalogue of Microorganisms (GCM) 10K type strain sequencing project: providing services to taxonomists for standard genome sequencing and annotation.</title>
        <authorList>
            <consortium name="The Broad Institute Genomics Platform"/>
            <consortium name="The Broad Institute Genome Sequencing Center for Infectious Disease"/>
            <person name="Wu L."/>
            <person name="Ma J."/>
        </authorList>
    </citation>
    <scope>NUCLEOTIDE SEQUENCE [LARGE SCALE GENOMIC DNA]</scope>
    <source>
        <strain evidence="2">JCM 18401</strain>
    </source>
</reference>